<dbReference type="EMBL" id="CP047652">
    <property type="protein sequence ID" value="QHI95476.1"/>
    <property type="molecule type" value="Genomic_DNA"/>
</dbReference>
<feature type="transmembrane region" description="Helical" evidence="1">
    <location>
        <begin position="91"/>
        <end position="108"/>
    </location>
</feature>
<organism evidence="2 3">
    <name type="scientific">Aristophania vespae</name>
    <dbReference type="NCBI Taxonomy" id="2697033"/>
    <lineage>
        <taxon>Bacteria</taxon>
        <taxon>Pseudomonadati</taxon>
        <taxon>Pseudomonadota</taxon>
        <taxon>Alphaproteobacteria</taxon>
        <taxon>Acetobacterales</taxon>
        <taxon>Acetobacteraceae</taxon>
        <taxon>Aristophania</taxon>
    </lineage>
</organism>
<name>A0A6P1NAP7_9PROT</name>
<reference evidence="2 3" key="1">
    <citation type="submission" date="2020-01" db="EMBL/GenBank/DDBJ databases">
        <title>Genome sequencing of strain KACC 21507.</title>
        <authorList>
            <person name="Heo J."/>
            <person name="Kim S.-J."/>
            <person name="Kim J.-S."/>
            <person name="Hong S.-B."/>
            <person name="Kwon S.-W."/>
        </authorList>
    </citation>
    <scope>NUCLEOTIDE SEQUENCE [LARGE SCALE GENOMIC DNA]</scope>
    <source>
        <strain evidence="2 3">KACC 21507</strain>
    </source>
</reference>
<dbReference type="RefSeq" id="WP_160618553.1">
    <property type="nucleotide sequence ID" value="NZ_CP047652.1"/>
</dbReference>
<evidence type="ECO:0000313" key="3">
    <source>
        <dbReference type="Proteomes" id="UP000463975"/>
    </source>
</evidence>
<protein>
    <recommendedName>
        <fullName evidence="4">EamA family transporter</fullName>
    </recommendedName>
</protein>
<feature type="transmembrane region" description="Helical" evidence="1">
    <location>
        <begin position="66"/>
        <end position="85"/>
    </location>
</feature>
<dbReference type="Proteomes" id="UP000463975">
    <property type="component" value="Chromosome"/>
</dbReference>
<evidence type="ECO:0000256" key="1">
    <source>
        <dbReference type="SAM" id="Phobius"/>
    </source>
</evidence>
<accession>A0A6P1NAP7</accession>
<feature type="transmembrane region" description="Helical" evidence="1">
    <location>
        <begin position="120"/>
        <end position="139"/>
    </location>
</feature>
<sequence length="309" mass="34757">MKGPAYILGYCVFGATIDVFLSNLLQSINLFVLLFWTFIFTWGWFFLNTIIFSSIKLESIIKSRKLILLLNISTLGSWAGLFIGLKWTEPSIMVAIIFALSPIISVLIEISQRNFIDKKNIITAVILLLSVALLMILAVQKQRSNPFDSNYIFALVLGFVCIVTSTSLTLGTYISKSLSNKGFSAVNVQSFRFPLLIAVCYLLIPNKTMLITVQSNFWMYLQIIVILGNILPLWMLQKGIELTNPLTVNIIINISPCITLLLELLDSSIKFSNMKLFVLLLLILTTSLSNNDVSKFAINKMKKLSTYLK</sequence>
<keyword evidence="1" id="KW-1133">Transmembrane helix</keyword>
<keyword evidence="1" id="KW-0472">Membrane</keyword>
<proteinExistence type="predicted"/>
<gene>
    <name evidence="2" type="ORF">GT348_03630</name>
</gene>
<feature type="transmembrane region" description="Helical" evidence="1">
    <location>
        <begin position="186"/>
        <end position="204"/>
    </location>
</feature>
<evidence type="ECO:0000313" key="2">
    <source>
        <dbReference type="EMBL" id="QHI95476.1"/>
    </source>
</evidence>
<dbReference type="KEGG" id="bomb:GT348_03630"/>
<feature type="transmembrane region" description="Helical" evidence="1">
    <location>
        <begin position="31"/>
        <end position="54"/>
    </location>
</feature>
<feature type="transmembrane region" description="Helical" evidence="1">
    <location>
        <begin position="216"/>
        <end position="234"/>
    </location>
</feature>
<keyword evidence="1" id="KW-0812">Transmembrane</keyword>
<feature type="transmembrane region" description="Helical" evidence="1">
    <location>
        <begin position="151"/>
        <end position="174"/>
    </location>
</feature>
<evidence type="ECO:0008006" key="4">
    <source>
        <dbReference type="Google" id="ProtNLM"/>
    </source>
</evidence>
<feature type="transmembrane region" description="Helical" evidence="1">
    <location>
        <begin position="246"/>
        <end position="264"/>
    </location>
</feature>
<feature type="transmembrane region" description="Helical" evidence="1">
    <location>
        <begin position="7"/>
        <end position="25"/>
    </location>
</feature>
<keyword evidence="3" id="KW-1185">Reference proteome</keyword>
<dbReference type="AlphaFoldDB" id="A0A6P1NAP7"/>